<dbReference type="PANTHER" id="PTHR21521:SF0">
    <property type="entry name" value="AMUN, ISOFORM A"/>
    <property type="match status" value="1"/>
</dbReference>
<sequence length="377" mass="42110">MAKETKTSALRAQPGKTQYHPNGGDDDTKQHVSFHPRHITLETFHKLLSHYPSTVERVHRGKLMLKLQSKAGKGPKRKAETKASIAPTTKAELDPSEEKHILEETDKFLQLDRWRYEVLPKIIADRANEGGQKGAAPEGAYLLKEELVDIMEWKTKHGVSRPMLMGMVKSNQVATITKSTSTAFAALPDADPVAAPNDAFPKASLDALTAPIRGVGPATASLILSIATVFSDAKKQVPFYSDDVYLWLCLSDFPEGQDVSEHKPSKHKKPNGELIAKYNMNEYRDLWNASQELRARLNNCAEEKSGHEPVSFVDIERVAYVLRNITVSDYYARQDPGASLNYVKDVESVSDQLPKESKKDSGELETRRSKRIKQEAM</sequence>
<dbReference type="PANTHER" id="PTHR21521">
    <property type="entry name" value="AMUN, ISOFORM A"/>
    <property type="match status" value="1"/>
</dbReference>
<name>A0A0A2KM54_PENIT</name>
<organism evidence="2 3">
    <name type="scientific">Penicillium italicum</name>
    <name type="common">Blue mold</name>
    <dbReference type="NCBI Taxonomy" id="40296"/>
    <lineage>
        <taxon>Eukaryota</taxon>
        <taxon>Fungi</taxon>
        <taxon>Dikarya</taxon>
        <taxon>Ascomycota</taxon>
        <taxon>Pezizomycotina</taxon>
        <taxon>Eurotiomycetes</taxon>
        <taxon>Eurotiomycetidae</taxon>
        <taxon>Eurotiales</taxon>
        <taxon>Aspergillaceae</taxon>
        <taxon>Penicillium</taxon>
    </lineage>
</organism>
<dbReference type="AlphaFoldDB" id="A0A0A2KM54"/>
<feature type="compositionally biased region" description="Basic and acidic residues" evidence="1">
    <location>
        <begin position="353"/>
        <end position="377"/>
    </location>
</feature>
<reference evidence="2 3" key="1">
    <citation type="journal article" date="2015" name="Mol. Plant Microbe Interact.">
        <title>Genome, transcriptome, and functional analyses of Penicillium expansum provide new insights into secondary metabolism and pathogenicity.</title>
        <authorList>
            <person name="Ballester A.R."/>
            <person name="Marcet-Houben M."/>
            <person name="Levin E."/>
            <person name="Sela N."/>
            <person name="Selma-Lazaro C."/>
            <person name="Carmona L."/>
            <person name="Wisniewski M."/>
            <person name="Droby S."/>
            <person name="Gonzalez-Candelas L."/>
            <person name="Gabaldon T."/>
        </authorList>
    </citation>
    <scope>NUCLEOTIDE SEQUENCE [LARGE SCALE GENOMIC DNA]</scope>
    <source>
        <strain evidence="2 3">PHI-1</strain>
    </source>
</reference>
<dbReference type="STRING" id="40296.A0A0A2KM54"/>
<protein>
    <submittedName>
        <fullName evidence="2">Uncharacterized protein</fullName>
    </submittedName>
</protein>
<accession>A0A0A2KM54</accession>
<dbReference type="Proteomes" id="UP000030104">
    <property type="component" value="Unassembled WGS sequence"/>
</dbReference>
<dbReference type="EMBL" id="JQGA01001240">
    <property type="protein sequence ID" value="KGO68023.1"/>
    <property type="molecule type" value="Genomic_DNA"/>
</dbReference>
<dbReference type="PhylomeDB" id="A0A0A2KM54"/>
<feature type="region of interest" description="Disordered" evidence="1">
    <location>
        <begin position="1"/>
        <end position="29"/>
    </location>
</feature>
<evidence type="ECO:0000313" key="3">
    <source>
        <dbReference type="Proteomes" id="UP000030104"/>
    </source>
</evidence>
<feature type="region of interest" description="Disordered" evidence="1">
    <location>
        <begin position="69"/>
        <end position="97"/>
    </location>
</feature>
<evidence type="ECO:0000256" key="1">
    <source>
        <dbReference type="SAM" id="MobiDB-lite"/>
    </source>
</evidence>
<dbReference type="HOGENOM" id="CLU_048127_2_1_1"/>
<keyword evidence="3" id="KW-1185">Reference proteome</keyword>
<dbReference type="OMA" id="WKLKHGS"/>
<feature type="region of interest" description="Disordered" evidence="1">
    <location>
        <begin position="348"/>
        <end position="377"/>
    </location>
</feature>
<comment type="caution">
    <text evidence="2">The sequence shown here is derived from an EMBL/GenBank/DDBJ whole genome shotgun (WGS) entry which is preliminary data.</text>
</comment>
<gene>
    <name evidence="2" type="ORF">PITC_053110</name>
</gene>
<evidence type="ECO:0000313" key="2">
    <source>
        <dbReference type="EMBL" id="KGO68023.1"/>
    </source>
</evidence>
<proteinExistence type="predicted"/>
<dbReference type="OrthoDB" id="8249012at2759"/>
<feature type="compositionally biased region" description="Polar residues" evidence="1">
    <location>
        <begin position="7"/>
        <end position="20"/>
    </location>
</feature>